<keyword evidence="3" id="KW-1185">Reference proteome</keyword>
<evidence type="ECO:0000313" key="2">
    <source>
        <dbReference type="EMBL" id="KAJ7348055.1"/>
    </source>
</evidence>
<dbReference type="AlphaFoldDB" id="A0AAD7A355"/>
<gene>
    <name evidence="2" type="ORF">DFH08DRAFT_156798</name>
</gene>
<evidence type="ECO:0000256" key="1">
    <source>
        <dbReference type="SAM" id="MobiDB-lite"/>
    </source>
</evidence>
<feature type="region of interest" description="Disordered" evidence="1">
    <location>
        <begin position="73"/>
        <end position="104"/>
    </location>
</feature>
<protein>
    <submittedName>
        <fullName evidence="2">Uncharacterized protein</fullName>
    </submittedName>
</protein>
<comment type="caution">
    <text evidence="2">The sequence shown here is derived from an EMBL/GenBank/DDBJ whole genome shotgun (WGS) entry which is preliminary data.</text>
</comment>
<sequence>MSLVSKMTRSLAITHIFSSIHFACTEDFPRWLDMLSRTPALGNVVQLTNILGACRSRPLITLSFHMTSMDFEDEEYDSDSKDPSRGNSDSDVDSGDEAHQFQRVEQKRPQLMPFDITSLENLVFVECSNSETNGCISRLIQHSNQPSGLKSVFFGDFRGEEPYSVCDTETLLRFGAASLANLVIDPTFRSSDKCQVLDMFERLPGLYGFGRNALRSIL</sequence>
<accession>A0AAD7A355</accession>
<name>A0AAD7A355_9AGAR</name>
<evidence type="ECO:0000313" key="3">
    <source>
        <dbReference type="Proteomes" id="UP001218218"/>
    </source>
</evidence>
<organism evidence="2 3">
    <name type="scientific">Mycena albidolilacea</name>
    <dbReference type="NCBI Taxonomy" id="1033008"/>
    <lineage>
        <taxon>Eukaryota</taxon>
        <taxon>Fungi</taxon>
        <taxon>Dikarya</taxon>
        <taxon>Basidiomycota</taxon>
        <taxon>Agaricomycotina</taxon>
        <taxon>Agaricomycetes</taxon>
        <taxon>Agaricomycetidae</taxon>
        <taxon>Agaricales</taxon>
        <taxon>Marasmiineae</taxon>
        <taxon>Mycenaceae</taxon>
        <taxon>Mycena</taxon>
    </lineage>
</organism>
<proteinExistence type="predicted"/>
<dbReference type="EMBL" id="JARIHO010000018">
    <property type="protein sequence ID" value="KAJ7348055.1"/>
    <property type="molecule type" value="Genomic_DNA"/>
</dbReference>
<reference evidence="2" key="1">
    <citation type="submission" date="2023-03" db="EMBL/GenBank/DDBJ databases">
        <title>Massive genome expansion in bonnet fungi (Mycena s.s.) driven by repeated elements and novel gene families across ecological guilds.</title>
        <authorList>
            <consortium name="Lawrence Berkeley National Laboratory"/>
            <person name="Harder C.B."/>
            <person name="Miyauchi S."/>
            <person name="Viragh M."/>
            <person name="Kuo A."/>
            <person name="Thoen E."/>
            <person name="Andreopoulos B."/>
            <person name="Lu D."/>
            <person name="Skrede I."/>
            <person name="Drula E."/>
            <person name="Henrissat B."/>
            <person name="Morin E."/>
            <person name="Kohler A."/>
            <person name="Barry K."/>
            <person name="LaButti K."/>
            <person name="Morin E."/>
            <person name="Salamov A."/>
            <person name="Lipzen A."/>
            <person name="Mereny Z."/>
            <person name="Hegedus B."/>
            <person name="Baldrian P."/>
            <person name="Stursova M."/>
            <person name="Weitz H."/>
            <person name="Taylor A."/>
            <person name="Grigoriev I.V."/>
            <person name="Nagy L.G."/>
            <person name="Martin F."/>
            <person name="Kauserud H."/>
        </authorList>
    </citation>
    <scope>NUCLEOTIDE SEQUENCE</scope>
    <source>
        <strain evidence="2">CBHHK002</strain>
    </source>
</reference>
<dbReference type="Proteomes" id="UP001218218">
    <property type="component" value="Unassembled WGS sequence"/>
</dbReference>